<feature type="domain" description="Carbamoyltransferase C-terminal" evidence="1">
    <location>
        <begin position="88"/>
        <end position="261"/>
    </location>
</feature>
<dbReference type="Proteomes" id="UP000002274">
    <property type="component" value="Chromosome"/>
</dbReference>
<organism evidence="2 3">
    <name type="scientific">Prochlorococcus marinus (strain MIT 9303)</name>
    <dbReference type="NCBI Taxonomy" id="59922"/>
    <lineage>
        <taxon>Bacteria</taxon>
        <taxon>Bacillati</taxon>
        <taxon>Cyanobacteriota</taxon>
        <taxon>Cyanophyceae</taxon>
        <taxon>Synechococcales</taxon>
        <taxon>Prochlorococcaceae</taxon>
        <taxon>Prochlorococcus</taxon>
    </lineage>
</organism>
<accession>A2CB99</accession>
<dbReference type="HOGENOM" id="CLU_014411_0_1_3"/>
<dbReference type="PANTHER" id="PTHR34847">
    <property type="entry name" value="NODULATION PROTEIN U"/>
    <property type="match status" value="1"/>
</dbReference>
<dbReference type="AlphaFoldDB" id="A2CB99"/>
<dbReference type="Gene3D" id="3.90.870.20">
    <property type="entry name" value="Carbamoyltransferase, C-terminal domain"/>
    <property type="match status" value="1"/>
</dbReference>
<reference evidence="2 3" key="1">
    <citation type="journal article" date="2007" name="PLoS Genet.">
        <title>Patterns and implications of gene gain and loss in the evolution of Prochlorococcus.</title>
        <authorList>
            <person name="Kettler G.C."/>
            <person name="Martiny A.C."/>
            <person name="Huang K."/>
            <person name="Zucker J."/>
            <person name="Coleman M.L."/>
            <person name="Rodrigue S."/>
            <person name="Chen F."/>
            <person name="Lapidus A."/>
            <person name="Ferriera S."/>
            <person name="Johnson J."/>
            <person name="Steglich C."/>
            <person name="Church G.M."/>
            <person name="Richardson P."/>
            <person name="Chisholm S.W."/>
        </authorList>
    </citation>
    <scope>NUCLEOTIDE SEQUENCE [LARGE SCALE GENOMIC DNA]</scope>
    <source>
        <strain evidence="2 3">MIT 9303</strain>
    </source>
</reference>
<dbReference type="InterPro" id="IPR031730">
    <property type="entry name" value="Carbam_trans_C"/>
</dbReference>
<dbReference type="KEGG" id="pmf:P9303_20171"/>
<gene>
    <name evidence="2" type="ordered locus">P9303_20171</name>
</gene>
<dbReference type="InterPro" id="IPR051338">
    <property type="entry name" value="NodU/CmcH_Carbamoyltrnsfr"/>
</dbReference>
<dbReference type="Pfam" id="PF16861">
    <property type="entry name" value="Carbam_trans_C"/>
    <property type="match status" value="1"/>
</dbReference>
<proteinExistence type="predicted"/>
<name>A2CB99_PROM3</name>
<dbReference type="PANTHER" id="PTHR34847:SF1">
    <property type="entry name" value="NODULATION PROTEIN U"/>
    <property type="match status" value="1"/>
</dbReference>
<protein>
    <recommendedName>
        <fullName evidence="1">Carbamoyltransferase C-terminal domain-containing protein</fullName>
    </recommendedName>
</protein>
<evidence type="ECO:0000313" key="3">
    <source>
        <dbReference type="Proteomes" id="UP000002274"/>
    </source>
</evidence>
<dbReference type="InterPro" id="IPR038152">
    <property type="entry name" value="Carbam_trans_C_sf"/>
</dbReference>
<evidence type="ECO:0000259" key="1">
    <source>
        <dbReference type="Pfam" id="PF16861"/>
    </source>
</evidence>
<dbReference type="EMBL" id="CP000554">
    <property type="protein sequence ID" value="ABM78759.1"/>
    <property type="molecule type" value="Genomic_DNA"/>
</dbReference>
<sequence length="267" mass="29995">MNVKANQKILSSDLVNSLVVPGAPDDQSNSIGACLLYQSIQDGKLPSNLTDNMYLGEGIEPIDESDIKRFCDKESVHIVKTITPGQVADILISGEIVARASGNMEFGARALGNRSIFALPSDWDSVDRINYLIKQRDFWMPFAGSVIEEDANFILEGDWKKGDARFMTISFPAKLEHYHKFKAATHRKDKSIRIHVVLKEENPWYYEMLLSIKKRLGLGVILNTSFNLHGYPIVRTKQDALEIFYATNIKHLVLGDSLLSKLNPISQ</sequence>
<evidence type="ECO:0000313" key="2">
    <source>
        <dbReference type="EMBL" id="ABM78759.1"/>
    </source>
</evidence>